<evidence type="ECO:0000256" key="5">
    <source>
        <dbReference type="ARBA" id="ARBA00023136"/>
    </source>
</evidence>
<evidence type="ECO:0000256" key="6">
    <source>
        <dbReference type="SAM" id="Phobius"/>
    </source>
</evidence>
<reference evidence="7" key="1">
    <citation type="submission" date="2022-03" db="EMBL/GenBank/DDBJ databases">
        <title>Complete genome sequence of Caldinitratiruptor microaerophilus.</title>
        <authorList>
            <person name="Mukaiyama R."/>
            <person name="Nishiyama T."/>
            <person name="Ueda K."/>
        </authorList>
    </citation>
    <scope>NUCLEOTIDE SEQUENCE</scope>
    <source>
        <strain evidence="7">JCM 16183</strain>
    </source>
</reference>
<evidence type="ECO:0000256" key="3">
    <source>
        <dbReference type="ARBA" id="ARBA00022692"/>
    </source>
</evidence>
<keyword evidence="3 6" id="KW-0812">Transmembrane</keyword>
<protein>
    <submittedName>
        <fullName evidence="7">Arginine exporter protein ArgO</fullName>
    </submittedName>
</protein>
<evidence type="ECO:0000313" key="8">
    <source>
        <dbReference type="Proteomes" id="UP001163687"/>
    </source>
</evidence>
<comment type="subcellular location">
    <subcellularLocation>
        <location evidence="1">Cell membrane</location>
        <topology evidence="1">Multi-pass membrane protein</topology>
    </subcellularLocation>
</comment>
<feature type="transmembrane region" description="Helical" evidence="6">
    <location>
        <begin position="73"/>
        <end position="91"/>
    </location>
</feature>
<dbReference type="Pfam" id="PF01810">
    <property type="entry name" value="LysE"/>
    <property type="match status" value="1"/>
</dbReference>
<dbReference type="Proteomes" id="UP001163687">
    <property type="component" value="Chromosome"/>
</dbReference>
<organism evidence="7 8">
    <name type="scientific">Caldinitratiruptor microaerophilus</name>
    <dbReference type="NCBI Taxonomy" id="671077"/>
    <lineage>
        <taxon>Bacteria</taxon>
        <taxon>Bacillati</taxon>
        <taxon>Bacillota</taxon>
        <taxon>Clostridia</taxon>
        <taxon>Eubacteriales</taxon>
        <taxon>Symbiobacteriaceae</taxon>
        <taxon>Caldinitratiruptor</taxon>
    </lineage>
</organism>
<evidence type="ECO:0000256" key="2">
    <source>
        <dbReference type="ARBA" id="ARBA00022475"/>
    </source>
</evidence>
<evidence type="ECO:0000313" key="7">
    <source>
        <dbReference type="EMBL" id="BDG59584.1"/>
    </source>
</evidence>
<sequence length="216" mass="21553">MKALAFLSGLLLGLSMILPIGPQNVFVLNQGLLGGLRRGLLAAVVAGVCDTVLILSGAAGLSALLTGVGWLRTVLLAVGALFLTALGFGSLRDPAEPAVLAAGDAAAGRQAAAAAAPARAVVLTGVGVSWGNPHAILDTVAVLGSAIASRAPATRAAFAAGAVAASWLFFLTLALGGALFGARLTPAHQVWVRRASGAIMLFFAVVLAREAALSWL</sequence>
<keyword evidence="2" id="KW-1003">Cell membrane</keyword>
<feature type="transmembrane region" description="Helical" evidence="6">
    <location>
        <begin position="43"/>
        <end position="66"/>
    </location>
</feature>
<gene>
    <name evidence="7" type="primary">argO</name>
    <name evidence="7" type="ORF">caldi_06740</name>
</gene>
<dbReference type="AlphaFoldDB" id="A0AA35G8T8"/>
<dbReference type="GO" id="GO:0015171">
    <property type="term" value="F:amino acid transmembrane transporter activity"/>
    <property type="evidence" value="ECO:0007669"/>
    <property type="project" value="TreeGrafter"/>
</dbReference>
<keyword evidence="8" id="KW-1185">Reference proteome</keyword>
<evidence type="ECO:0000256" key="1">
    <source>
        <dbReference type="ARBA" id="ARBA00004651"/>
    </source>
</evidence>
<dbReference type="GO" id="GO:0005886">
    <property type="term" value="C:plasma membrane"/>
    <property type="evidence" value="ECO:0007669"/>
    <property type="project" value="UniProtKB-SubCell"/>
</dbReference>
<accession>A0AA35G8T8</accession>
<dbReference type="KEGG" id="cmic:caldi_06740"/>
<keyword evidence="4 6" id="KW-1133">Transmembrane helix</keyword>
<dbReference type="RefSeq" id="WP_264843703.1">
    <property type="nucleotide sequence ID" value="NZ_AP025628.1"/>
</dbReference>
<feature type="transmembrane region" description="Helical" evidence="6">
    <location>
        <begin position="156"/>
        <end position="179"/>
    </location>
</feature>
<evidence type="ECO:0000256" key="4">
    <source>
        <dbReference type="ARBA" id="ARBA00022989"/>
    </source>
</evidence>
<dbReference type="PANTHER" id="PTHR30086:SF20">
    <property type="entry name" value="ARGININE EXPORTER PROTEIN ARGO-RELATED"/>
    <property type="match status" value="1"/>
</dbReference>
<dbReference type="InterPro" id="IPR001123">
    <property type="entry name" value="LeuE-type"/>
</dbReference>
<name>A0AA35G8T8_9FIRM</name>
<dbReference type="EMBL" id="AP025628">
    <property type="protein sequence ID" value="BDG59584.1"/>
    <property type="molecule type" value="Genomic_DNA"/>
</dbReference>
<keyword evidence="5 6" id="KW-0472">Membrane</keyword>
<dbReference type="PANTHER" id="PTHR30086">
    <property type="entry name" value="ARGININE EXPORTER PROTEIN ARGO"/>
    <property type="match status" value="1"/>
</dbReference>
<proteinExistence type="predicted"/>
<feature type="transmembrane region" description="Helical" evidence="6">
    <location>
        <begin position="191"/>
        <end position="208"/>
    </location>
</feature>